<dbReference type="CDD" id="cd08956">
    <property type="entry name" value="KR_3_FAS_SDR_x"/>
    <property type="match status" value="1"/>
</dbReference>
<feature type="domain" description="Carrier" evidence="10">
    <location>
        <begin position="2952"/>
        <end position="3030"/>
    </location>
</feature>
<evidence type="ECO:0000259" key="12">
    <source>
        <dbReference type="PROSITE" id="PS52019"/>
    </source>
</evidence>
<dbReference type="InterPro" id="IPR020841">
    <property type="entry name" value="PKS_Beta-ketoAc_synthase_dom"/>
</dbReference>
<dbReference type="PROSITE" id="PS52019">
    <property type="entry name" value="PKS_MFAS_DH"/>
    <property type="match status" value="1"/>
</dbReference>
<dbReference type="Pfam" id="PF18369">
    <property type="entry name" value="PKS_DE"/>
    <property type="match status" value="2"/>
</dbReference>
<dbReference type="PROSITE" id="PS50075">
    <property type="entry name" value="CARRIER"/>
    <property type="match status" value="3"/>
</dbReference>
<dbReference type="InterPro" id="IPR009081">
    <property type="entry name" value="PP-bd_ACP"/>
</dbReference>
<dbReference type="SUPFAM" id="SSF53901">
    <property type="entry name" value="Thiolase-like"/>
    <property type="match status" value="3"/>
</dbReference>
<dbReference type="InterPro" id="IPR041618">
    <property type="entry name" value="PKS_DE"/>
</dbReference>
<feature type="domain" description="Carrier" evidence="10">
    <location>
        <begin position="4625"/>
        <end position="4700"/>
    </location>
</feature>
<dbReference type="Pfam" id="PF08990">
    <property type="entry name" value="Docking"/>
    <property type="match status" value="1"/>
</dbReference>
<dbReference type="PROSITE" id="PS00012">
    <property type="entry name" value="PHOSPHOPANTETHEINE"/>
    <property type="match status" value="3"/>
</dbReference>
<dbReference type="Gene3D" id="1.10.1200.10">
    <property type="entry name" value="ACP-like"/>
    <property type="match status" value="3"/>
</dbReference>
<dbReference type="InterPro" id="IPR006162">
    <property type="entry name" value="Ppantetheine_attach_site"/>
</dbReference>
<keyword evidence="5" id="KW-0808">Transferase</keyword>
<feature type="region of interest" description="N-terminal hotdog fold" evidence="9">
    <location>
        <begin position="3922"/>
        <end position="4044"/>
    </location>
</feature>
<dbReference type="SUPFAM" id="SSF101173">
    <property type="entry name" value="Docking domain B of the erythromycin polyketide synthase (DEBS)"/>
    <property type="match status" value="1"/>
</dbReference>
<dbReference type="Pfam" id="PF00550">
    <property type="entry name" value="PP-binding"/>
    <property type="match status" value="3"/>
</dbReference>
<proteinExistence type="predicted"/>
<dbReference type="GO" id="GO:0033068">
    <property type="term" value="P:macrolide biosynthetic process"/>
    <property type="evidence" value="ECO:0007669"/>
    <property type="project" value="UniProtKB-ARBA"/>
</dbReference>
<evidence type="ECO:0000256" key="5">
    <source>
        <dbReference type="ARBA" id="ARBA00022679"/>
    </source>
</evidence>
<dbReference type="SUPFAM" id="SSF52151">
    <property type="entry name" value="FabD/lysophospholipase-like"/>
    <property type="match status" value="3"/>
</dbReference>
<evidence type="ECO:0000256" key="2">
    <source>
        <dbReference type="ARBA" id="ARBA00004792"/>
    </source>
</evidence>
<dbReference type="GO" id="GO:0006633">
    <property type="term" value="P:fatty acid biosynthetic process"/>
    <property type="evidence" value="ECO:0007669"/>
    <property type="project" value="InterPro"/>
</dbReference>
<evidence type="ECO:0000256" key="4">
    <source>
        <dbReference type="ARBA" id="ARBA00022553"/>
    </source>
</evidence>
<dbReference type="SMART" id="SM00826">
    <property type="entry name" value="PKS_DH"/>
    <property type="match status" value="1"/>
</dbReference>
<keyword evidence="4" id="KW-0597">Phosphoprotein</keyword>
<name>A0A2S1P8T2_STRSO</name>
<dbReference type="InterPro" id="IPR014030">
    <property type="entry name" value="Ketoacyl_synth_N"/>
</dbReference>
<dbReference type="InterPro" id="IPR016039">
    <property type="entry name" value="Thiolase-like"/>
</dbReference>
<dbReference type="InterPro" id="IPR049900">
    <property type="entry name" value="PKS_mFAS_DH"/>
</dbReference>
<dbReference type="SUPFAM" id="SSF55048">
    <property type="entry name" value="Probable ACP-binding domain of malonyl-CoA ACP transacylase"/>
    <property type="match status" value="3"/>
</dbReference>
<dbReference type="SUPFAM" id="SSF51735">
    <property type="entry name" value="NAD(P)-binding Rossmann-fold domains"/>
    <property type="match status" value="6"/>
</dbReference>
<evidence type="ECO:0000313" key="13">
    <source>
        <dbReference type="EMBL" id="AWH12937.1"/>
    </source>
</evidence>
<dbReference type="PROSITE" id="PS00606">
    <property type="entry name" value="KS3_1"/>
    <property type="match status" value="3"/>
</dbReference>
<evidence type="ECO:0000256" key="7">
    <source>
        <dbReference type="ARBA" id="ARBA00023268"/>
    </source>
</evidence>
<evidence type="ECO:0000256" key="9">
    <source>
        <dbReference type="PROSITE-ProRule" id="PRU01363"/>
    </source>
</evidence>
<feature type="active site" description="Proton donor; for dehydratase activity" evidence="9">
    <location>
        <position position="4117"/>
    </location>
</feature>
<feature type="active site" description="Proton acceptor; for dehydratase activity" evidence="9">
    <location>
        <position position="3954"/>
    </location>
</feature>
<dbReference type="InterPro" id="IPR001227">
    <property type="entry name" value="Ac_transferase_dom_sf"/>
</dbReference>
<dbReference type="InterPro" id="IPR016036">
    <property type="entry name" value="Malonyl_transacylase_ACP-bd"/>
</dbReference>
<feature type="domain" description="PKS/mFAS DH" evidence="12">
    <location>
        <begin position="3922"/>
        <end position="4195"/>
    </location>
</feature>
<feature type="region of interest" description="C-terminal hotdog fold" evidence="9">
    <location>
        <begin position="4057"/>
        <end position="4195"/>
    </location>
</feature>
<dbReference type="InterPro" id="IPR020807">
    <property type="entry name" value="PKS_DH"/>
</dbReference>
<dbReference type="GO" id="GO:0004312">
    <property type="term" value="F:fatty acid synthase activity"/>
    <property type="evidence" value="ECO:0007669"/>
    <property type="project" value="TreeGrafter"/>
</dbReference>
<feature type="domain" description="Ketosynthase family 3 (KS3)" evidence="11">
    <location>
        <begin position="3047"/>
        <end position="3470"/>
    </location>
</feature>
<dbReference type="PANTHER" id="PTHR43775">
    <property type="entry name" value="FATTY ACID SYNTHASE"/>
    <property type="match status" value="1"/>
</dbReference>
<dbReference type="GO" id="GO:0004315">
    <property type="term" value="F:3-oxoacyl-[acyl-carrier-protein] synthase activity"/>
    <property type="evidence" value="ECO:0007669"/>
    <property type="project" value="InterPro"/>
</dbReference>
<dbReference type="FunFam" id="3.40.47.10:FF:000019">
    <property type="entry name" value="Polyketide synthase type I"/>
    <property type="match status" value="3"/>
</dbReference>
<dbReference type="PROSITE" id="PS52004">
    <property type="entry name" value="KS3_2"/>
    <property type="match status" value="3"/>
</dbReference>
<comment type="pathway">
    <text evidence="2">Antibiotic biosynthesis.</text>
</comment>
<dbReference type="InterPro" id="IPR042104">
    <property type="entry name" value="PKS_dehydratase_sf"/>
</dbReference>
<dbReference type="InterPro" id="IPR015083">
    <property type="entry name" value="NorB/c/GfsB-D-like_docking"/>
</dbReference>
<dbReference type="InterPro" id="IPR032821">
    <property type="entry name" value="PKS_assoc"/>
</dbReference>
<dbReference type="InterPro" id="IPR049552">
    <property type="entry name" value="PKS_DH_N"/>
</dbReference>
<dbReference type="InterPro" id="IPR050091">
    <property type="entry name" value="PKS_NRPS_Biosynth_Enz"/>
</dbReference>
<keyword evidence="6" id="KW-0045">Antibiotic biosynthesis</keyword>
<dbReference type="InterPro" id="IPR049551">
    <property type="entry name" value="PKS_DH_C"/>
</dbReference>
<dbReference type="SMART" id="SM00825">
    <property type="entry name" value="PKS_KS"/>
    <property type="match status" value="3"/>
</dbReference>
<dbReference type="Pfam" id="PF21089">
    <property type="entry name" value="PKS_DH_N"/>
    <property type="match status" value="1"/>
</dbReference>
<dbReference type="SMART" id="SM00827">
    <property type="entry name" value="PKS_AT"/>
    <property type="match status" value="3"/>
</dbReference>
<dbReference type="PANTHER" id="PTHR43775:SF51">
    <property type="entry name" value="INACTIVE PHENOLPHTHIOCEROL SYNTHESIS POLYKETIDE SYNTHASE TYPE I PKS1-RELATED"/>
    <property type="match status" value="1"/>
</dbReference>
<dbReference type="InterPro" id="IPR020806">
    <property type="entry name" value="PKS_PP-bd"/>
</dbReference>
<dbReference type="CDD" id="cd00833">
    <property type="entry name" value="PKS"/>
    <property type="match status" value="3"/>
</dbReference>
<dbReference type="CDD" id="cd08952">
    <property type="entry name" value="KR_1_SDR_x"/>
    <property type="match status" value="2"/>
</dbReference>
<dbReference type="Gene3D" id="3.40.366.10">
    <property type="entry name" value="Malonyl-Coenzyme A Acyl Carrier Protein, domain 2"/>
    <property type="match status" value="3"/>
</dbReference>
<evidence type="ECO:0000256" key="6">
    <source>
        <dbReference type="ARBA" id="ARBA00023194"/>
    </source>
</evidence>
<dbReference type="InterPro" id="IPR013968">
    <property type="entry name" value="PKS_KR"/>
</dbReference>
<feature type="domain" description="Ketosynthase family 3 (KS3)" evidence="11">
    <location>
        <begin position="1544"/>
        <end position="1967"/>
    </location>
</feature>
<dbReference type="Gene3D" id="3.40.50.720">
    <property type="entry name" value="NAD(P)-binding Rossmann-like Domain"/>
    <property type="match status" value="3"/>
</dbReference>
<dbReference type="Gene3D" id="3.30.70.3290">
    <property type="match status" value="3"/>
</dbReference>
<reference evidence="13" key="1">
    <citation type="journal article" date="2018" name="Org. Lett.">
        <title>Discovery, Biosynthesis, and Heterologous Production of Streptoseomycin, an Anti-Microaerophilic Bacteria Macrodilactone.</title>
        <authorList>
            <person name="Zhang B."/>
            <person name="Wang K.B."/>
            <person name="Wang W."/>
            <person name="Bi S.F."/>
            <person name="Mei Y.N."/>
            <person name="Deng X.Z."/>
            <person name="Jiao R.H."/>
            <person name="Tan R.X."/>
            <person name="Ge H.M."/>
        </authorList>
    </citation>
    <scope>NUCLEOTIDE SEQUENCE</scope>
    <source>
        <strain evidence="13">A01</strain>
    </source>
</reference>
<dbReference type="Pfam" id="PF02801">
    <property type="entry name" value="Ketoacyl-synt_C"/>
    <property type="match status" value="3"/>
</dbReference>
<dbReference type="Pfam" id="PF08659">
    <property type="entry name" value="KR"/>
    <property type="match status" value="3"/>
</dbReference>
<feature type="domain" description="Carrier" evidence="10">
    <location>
        <begin position="1451"/>
        <end position="1526"/>
    </location>
</feature>
<dbReference type="Pfam" id="PF00109">
    <property type="entry name" value="ketoacyl-synt"/>
    <property type="match status" value="3"/>
</dbReference>
<dbReference type="NCBIfam" id="NF045894">
    <property type="entry name" value="PKS_plus_SDR"/>
    <property type="match status" value="2"/>
</dbReference>
<dbReference type="Gene3D" id="3.40.47.10">
    <property type="match status" value="3"/>
</dbReference>
<dbReference type="EMBL" id="MG891745">
    <property type="protein sequence ID" value="AWH12937.1"/>
    <property type="molecule type" value="Genomic_DNA"/>
</dbReference>
<keyword evidence="8" id="KW-0012">Acyltransferase</keyword>
<dbReference type="InterPro" id="IPR018201">
    <property type="entry name" value="Ketoacyl_synth_AS"/>
</dbReference>
<dbReference type="GO" id="GO:0031177">
    <property type="term" value="F:phosphopantetheine binding"/>
    <property type="evidence" value="ECO:0007669"/>
    <property type="project" value="InterPro"/>
</dbReference>
<dbReference type="FunFam" id="1.10.1200.10:FF:000007">
    <property type="entry name" value="Probable polyketide synthase pks17"/>
    <property type="match status" value="2"/>
</dbReference>
<dbReference type="InterPro" id="IPR014043">
    <property type="entry name" value="Acyl_transferase_dom"/>
</dbReference>
<dbReference type="Pfam" id="PF00698">
    <property type="entry name" value="Acyl_transf_1"/>
    <property type="match status" value="3"/>
</dbReference>
<dbReference type="SMART" id="SM01294">
    <property type="entry name" value="PKS_PP_betabranch"/>
    <property type="match status" value="3"/>
</dbReference>
<dbReference type="InterPro" id="IPR057326">
    <property type="entry name" value="KR_dom"/>
</dbReference>
<evidence type="ECO:0000256" key="8">
    <source>
        <dbReference type="ARBA" id="ARBA00023315"/>
    </source>
</evidence>
<dbReference type="InterPro" id="IPR014031">
    <property type="entry name" value="Ketoacyl_synth_C"/>
</dbReference>
<organism evidence="13">
    <name type="scientific">Streptomyces seoulensis</name>
    <dbReference type="NCBI Taxonomy" id="73044"/>
    <lineage>
        <taxon>Bacteria</taxon>
        <taxon>Bacillati</taxon>
        <taxon>Actinomycetota</taxon>
        <taxon>Actinomycetes</taxon>
        <taxon>Kitasatosporales</taxon>
        <taxon>Streptomycetaceae</taxon>
        <taxon>Streptomyces</taxon>
    </lineage>
</organism>
<dbReference type="InterPro" id="IPR036291">
    <property type="entry name" value="NAD(P)-bd_dom_sf"/>
</dbReference>
<evidence type="ECO:0000256" key="3">
    <source>
        <dbReference type="ARBA" id="ARBA00022450"/>
    </source>
</evidence>
<dbReference type="SMART" id="SM00823">
    <property type="entry name" value="PKS_PP"/>
    <property type="match status" value="3"/>
</dbReference>
<dbReference type="SMART" id="SM00822">
    <property type="entry name" value="PKS_KR"/>
    <property type="match status" value="3"/>
</dbReference>
<dbReference type="Gene3D" id="3.10.129.110">
    <property type="entry name" value="Polyketide synthase dehydratase"/>
    <property type="match status" value="1"/>
</dbReference>
<dbReference type="InterPro" id="IPR036299">
    <property type="entry name" value="Polyketide_synth_docking_sf"/>
</dbReference>
<evidence type="ECO:0000259" key="10">
    <source>
        <dbReference type="PROSITE" id="PS50075"/>
    </source>
</evidence>
<dbReference type="Pfam" id="PF14765">
    <property type="entry name" value="PS-DH"/>
    <property type="match status" value="1"/>
</dbReference>
<keyword evidence="7" id="KW-0511">Multifunctional enzyme</keyword>
<comment type="cofactor">
    <cofactor evidence="1">
        <name>pantetheine 4'-phosphate</name>
        <dbReference type="ChEBI" id="CHEBI:47942"/>
    </cofactor>
</comment>
<accession>A0A2S1P8T2</accession>
<evidence type="ECO:0000256" key="1">
    <source>
        <dbReference type="ARBA" id="ARBA00001957"/>
    </source>
</evidence>
<dbReference type="InterPro" id="IPR036736">
    <property type="entry name" value="ACP-like_sf"/>
</dbReference>
<keyword evidence="3" id="KW-0596">Phosphopantetheine</keyword>
<feature type="domain" description="Ketosynthase family 3 (KS3)" evidence="11">
    <location>
        <begin position="33"/>
        <end position="455"/>
    </location>
</feature>
<protein>
    <submittedName>
        <fullName evidence="13">StmB</fullName>
    </submittedName>
</protein>
<dbReference type="InterPro" id="IPR016035">
    <property type="entry name" value="Acyl_Trfase/lysoPLipase"/>
</dbReference>
<dbReference type="Pfam" id="PF22953">
    <property type="entry name" value="SpnB_Rossmann"/>
    <property type="match status" value="1"/>
</dbReference>
<dbReference type="Pfam" id="PF16197">
    <property type="entry name" value="KAsynt_C_assoc"/>
    <property type="match status" value="3"/>
</dbReference>
<sequence length="4778" mass="506681">MAQEEKLFGYLKRVTADLQQARERLSEVEGRAREPIAIVAMACRFPGGVDSAESLWNLVASGADAVSGFPTDRGWDLPGLADPTHPGGSITREGGFLHDAAEFDAALFGISPREALAMDPQQRHLLETAWETLENAGIDPTSLHGTPTGVFTGVMYNDYAARFTTAPQEVAGHLGNGSAPSIASGRISYTFGLEGPAVTIDTACSSSLVALHLAANALRNNECTLALAGGVTIMSTPGTFTEFTHQGGLSPDGRCKAFSADADGTGWGEGVGLLLLERLSDAQRHHHPVLAVLRGSAVNQDGASNGLTASNGPSQQRVIRQALTNAGLRPDEVDAVEAHGTGTRLGDPIEAQALQATYGHNREQPLWLGSVKSNIGHTQAAAGAAGVIKMVMAMRHGILPRTLHADEPTPHVDWTTGAVSLLTTPQPWPDHDRPRRAAVSSFGISGTNAHIILEQPPLAEITATDEAAPPATDEPAPPVVPWFLSADSRAALSEQAERLMAALVPGASSLDVGRSLALGRAALDERAVVLAGGDTDRREALAALARGEAHPAVVTGRVSGEGTLTMVFSGQGSQRPGMGRELYDTYPAFADAFDAACTAVDPHLDHPLHDIIHGTHTHLLNQTQYTQPAIFALQTALYRLYEHWGITPHTVTGHSIGEITAAHITGILTLQEAATLITHRAHLMQQLPPGGAMVAINITEQEIQPHLTGHEHTTAIAAINSPTSLVLSGPHTTLTTITNNLPHHRTTWLNVSHAFHSPLMQPTLHQLHHTTQQLNPQPPTIPLISTLTGQPINHTDPHHWTHHALHTVRLTDALHHINTHNPTTTYLEIGPDATLTPHLPPNAIPTLRKNQPETHTLTTAIAHLTTHGTTPNWHTYYHHPHHTPHHTPLPTYPFQHQRYWLPGPDRDVPAERAADSAFWRAIEREDLEALTDMLTLGDQEAQHVLAPALSLISDWRRKQTDQETVDSWRYQVGWRPLARPAGSPTASGERPLVFLPADDAESPLVAAVVETLPPDAVLVPCAGAASRASMASMLTEHKPRHAVSLLALGSAPAAATLALVQACSDVGLDGSLWCLTSGAVSVGPADQLRNPDQASVWGLGQVAGLEHPDWWGGLVDLPERLDPRASARLAAVLAGQWDEDQLAVRPSGVFARRLTRAAAPAGPPAWSTAGAALVTGGTGALGGHVARWLVRSGVRHVILTSRRGVEAPGARELKAELQEIAPGTRVDIEACDVADRSALLRLLDEVDTPITAVFHTAGVGTDAALRDTDAAVLEQAWLGKAEGARNLDEAFAGVALDAFVLFSSGAGIWGGRGQGAYSAANAYLDALAQARRARGLHALALAWGTWSGGGMAATGSAEESLRRTGLLPMEPELAVSALARALGGDDTAVVVADIEWDTFAPVLTAARRRPLIDDLAEARAALDGAGTSARDDGGNVWRTRLSGATGAERSRVLLDLVRNEVAATLGHTSLDGVSAQAAFRSLGVDSLTAVQLRNRLQAELGMSLPSTLVFDHPSPVALASYLDGELFGEGAPADAPGGAVAAVDDPVVIVAMSCRLPGAVDSPEALWDLVASGGDAVSEFPDDRGWDLRRLYDPDPDTPGTSYTRSGTFVSDVAGFDAELFGISPREALAMDPQQRLLLETSWEAFERAGIAIDTLRESRTGVFIGSATSHYAAGDAGQGAEGYLLTGTATAVLSGRVSYAFGLEGPAVTVDTACSSSLVTMHLAAQALRSGECSLALAGGVTVMATPAAFVEFSRQRGLAVDGRCKSFAAAADGTGWGEGVGVLVLERLSDARRHGHPVLAVLRGSAVNQDGASNGLTAPNGPSQQRVIRQALANAGLRPDEVDAVEAHGTGTRLGDPIEAQALLATYGQDREQPLWLGSVKSNIGHTQSAAGVAGVIKTVMAMRHRVLPRTLHIDEPTPHVDWSAGAVSLLTEDQPWPETDGRPRRAGVSAFGVSGTNAHVIIEQAPAVESADDGEEDPGRPSLPVVPWVISARDEKALRAAAGRLAERAQDEDAVLDTAHSLVTSRALLTERAVIVCEDPDTRRQALETFAAGHDSPHVITGRASDEATLTMVFSGQGSQRPGMGRELYDAYPAYADAFDTACTALDPHLDHPLHDIIHGTHTHLLNQTQYTQPAIFALQTALYRLYEHWGITPHTVTGHSIGEITAAHITGILTLQEAATLITHRAHLMQQLPPGGAMVAINITEQEIQPHLTGHEHTTAIAAINSPTSLVLSGPHTTLTTITNNLPHHRTTWLNVSHAFHSPLMQPTLHQLHHTTQQLNPQPPTIPLISTLTGQPINHTDPHHWTHHALHTVRLTDALHHINTHNPTTTYLEIGPDATLTPHLPPNAIPTLRKNQPETHTLTTAIAHLTTHGTTPNWHTYYHHPHHTPHHTPLPTYPFQHQRYWLDQSGAPQRDDGPVDVAESRFWDAVERQDLSALSRELGDADDQWSDVLPTLADWRRRNREQSAVDSWRYRTTWVHLPPESHRLSGTWLVVAAPAQHEHPDVIAVLAALRAGGADPRIVDPAGADTPGAVGAVSLLAWDEEPDAAHPVMSRGLTATVALVQALQRAGSTVPLWCLTRGAVAIGRSESVRVPAQARFWGMGRAVALEWPDGWGGLVDLPDHLDDRTLSRLPSLLAGEGGEDQVAVRASGVFARRLSRAAGEAPGRAPWRPRGTVLITGGTGALGGHVARRLARQGAEHLLLVGRSGPAAAGAAALEAELSALGARVTLAACDVSDRSAVAALLTAVPQELPLTGVVHAAGVGQLTPLADLGIDEFAEIVRAKTAGATHLDELLGDRELDAFVLFSSVSGIWGTGGQTAYGAANAHLDAIARHRRDRGLAATSVAWGPWAGEGMARGESGEHMRRRGLPPMRPELAIAALERSTRDHDACHIVADVRWDDFLPPFVSARPSALFSGLPEARALLTGAEEIQATTKLSRFSGLGVAERRTRLLAVVTSEAAAVLGHATADAVAADRTFRDLGFDSLTAVELRNRLSTVLGVPLPTTLVFDHPDPERVVSHLLTLFGDTAREGDGAAPLSTAEEALAVVGIGCRLPGGVRTPEDLWQLLVAGGDAVSGFPTDRGWDLSSLLSDVGSQGSSTAHSGGFLYDAAEFDADFFGISPREARAMDPQQRLLLETAWETFERSGMDPRSLRGSRTGVFVGGNSQDYASLLHDDAQGTEGHLLTGNTTSVASGRIAYTFGLEGPAVTIDTACSSSLVALHLAANSLRNGECTLALAGGVTVMATPRTFIEFSRQGGLAPDGRCKAFSADADGTGWGEGVGLLVLERLSDARRHGHPVLAVLRGSAVNQDGASNGLTAPNGPSQQRVIRQALANAGLRPDEVDAVEAHGTGTRLGDPIEAQALLATYGQDREQPLWLGSVKSNIGHTQAAAGVAGVIKMILAMRHGILPRTLHADEPTPHVDWTSGAVSLLTEQQPWPDHDRPRRAAVSSFGISGTNAHVILEQPPVADAPVANAPSPGAVPWLLSGRDERAVRAQAERLAEHVDADASALDVAYSLATTRSALEHRAVIVAADPADHTQALRALAQGVAHPAVVTGRASGEGTLTMVFSGQGNQRPGMGRELYDTYPAYADAFDAACAALDPHLDHPLHDIIHGTHTHLLNQTQYTQPAIFALQTALYRLYEHWGITPHTVTGHSIGEITAAHITGILTLQEAATLITHRAHLMQQLPPGGAMVAINITEQEIQPHLTGHEHTTAIAAINSPTSLVLSGPHTTLTTIIDNLPHHRTTWLNVSHAFHSPLMQPTLHQLHHTTRQLNPQPPTIPLISTLTGQPINHTDPHHWTHHALHTVRLTDALHHINTHNPTTTYLEIGPDATLTPHLPPNAIPTLRKNQPETHTLTTAIAHLTTHGTTPNWHTYYHHPHHTPHHTPLPTYPFQHQRYWPNASPLHQRGTRSEHPLLSASVDLAHSSGTLLTGRISVAAQPWLADHVVAGAIVFPGTAFVELVLHAAQRSGHHGLAELTLESPLLMTEEGSVDLQVAVGEPDADGKRAVTVHSRPDVDSAWQSHAVGTIGGEPPAEPSWSLSAWPSPGATELPISDVYAGFAAAGLDYGPFFQGLRRAWRAGEDVAVEVELPAGEDQDTGFAMHPALLDSVLQGVGVDRMLGADGHARLPFAWAGVTVHARGATRLRAVLSPSGDDAIALRVADDTGRPILEVERLTMRRLTGAQFAGGRRSLFAQAWQPRELPGRATEFTMLGAENESSDATHSLLLVNHGQDLDPEAAMAAAADVLDTLRSRAQERVLVVVTSHAVAVDGDPAPAGAAVWGLVRAAQVEAPGRIVLVDLDGEERSWRALPYALSSGEPELALREGELRVPRLVPAPAGSAAAPDWKASTVLITGAAGTLGGVVAGHLVQAHGAADLVLLSRHGDAPEPEGADVTQLACDLTDREQIAAALAAVPADRPLVIVHCAGVIDDAVLAHQSPGHLRRVFGPKATAAWHLHELTRDRDVSAFLLFSSAAATLGSPGQANYAAANAYLDALAHHRTSAGLPATSLAWGPWAAGMAADIGEVNRRRLAGTGLTPIDEALGRALFDEAAAIGGPILFPLAVDRAALRRRSADAGLPPVLRDLVPAPVRTATSSVPERVLTDELSDLPPDEQRARIAELVLSRTAVVAGHDSGEAISPDRLFTEYGFDSLMAVELRGALDVATGLRLPATLVFDHPTPAAVCAYLLSLLAPGRSSGPEAIFAEIDRLEQRLGQVGQRHAAQVRGRLRSLLNTWESAGKDDAEDGAAELTAADLDDMFDIIDDELGLS</sequence>
<evidence type="ECO:0000259" key="11">
    <source>
        <dbReference type="PROSITE" id="PS52004"/>
    </source>
</evidence>
<dbReference type="SUPFAM" id="SSF47336">
    <property type="entry name" value="ACP-like"/>
    <property type="match status" value="3"/>
</dbReference>
<dbReference type="Gene3D" id="6.10.140.1830">
    <property type="match status" value="2"/>
</dbReference>
<dbReference type="InterPro" id="IPR055123">
    <property type="entry name" value="SpnB-like_Rossmann"/>
</dbReference>